<evidence type="ECO:0000313" key="7">
    <source>
        <dbReference type="Proteomes" id="UP000011758"/>
    </source>
</evidence>
<evidence type="ECO:0000259" key="5">
    <source>
        <dbReference type="PROSITE" id="PS50893"/>
    </source>
</evidence>
<dbReference type="STRING" id="999415.HMPREF9943_01396"/>
<evidence type="ECO:0000256" key="1">
    <source>
        <dbReference type="ARBA" id="ARBA00005417"/>
    </source>
</evidence>
<dbReference type="OrthoDB" id="9806726at2"/>
<dbReference type="RefSeq" id="WP_004803460.1">
    <property type="nucleotide sequence ID" value="NZ_AUGJ01000007.1"/>
</dbReference>
<evidence type="ECO:0000256" key="4">
    <source>
        <dbReference type="ARBA" id="ARBA00022840"/>
    </source>
</evidence>
<dbReference type="SUPFAM" id="SSF52540">
    <property type="entry name" value="P-loop containing nucleoside triphosphate hydrolases"/>
    <property type="match status" value="1"/>
</dbReference>
<dbReference type="Proteomes" id="UP000011758">
    <property type="component" value="Unassembled WGS sequence"/>
</dbReference>
<dbReference type="InterPro" id="IPR017871">
    <property type="entry name" value="ABC_transporter-like_CS"/>
</dbReference>
<reference evidence="6 7" key="1">
    <citation type="submission" date="2013-02" db="EMBL/GenBank/DDBJ databases">
        <title>The Genome Sequence of Lactobacillus catenaformis F0143.</title>
        <authorList>
            <consortium name="The Broad Institute Genome Sequencing Platform"/>
            <person name="Earl A."/>
            <person name="Ward D."/>
            <person name="Feldgarden M."/>
            <person name="Gevers D."/>
            <person name="Izard J."/>
            <person name="Blanton J.M."/>
            <person name="Mathney J."/>
            <person name="Dewhirst F.E."/>
            <person name="Young S.K."/>
            <person name="Zeng Q."/>
            <person name="Gargeya S."/>
            <person name="Fitzgerald M."/>
            <person name="Haas B."/>
            <person name="Abouelleil A."/>
            <person name="Alvarado L."/>
            <person name="Arachchi H.M."/>
            <person name="Berlin A."/>
            <person name="Chapman S.B."/>
            <person name="Gearin G."/>
            <person name="Goldberg J."/>
            <person name="Griggs A."/>
            <person name="Gujja S."/>
            <person name="Hansen M."/>
            <person name="Heiman D."/>
            <person name="Howarth C."/>
            <person name="Larimer J."/>
            <person name="Lui A."/>
            <person name="MacDonald P.J.P."/>
            <person name="McCowen C."/>
            <person name="Montmayeur A."/>
            <person name="Murphy C."/>
            <person name="Neiman D."/>
            <person name="Pearson M."/>
            <person name="Priest M."/>
            <person name="Roberts A."/>
            <person name="Saif S."/>
            <person name="Shea T."/>
            <person name="Sisk P."/>
            <person name="Stolte C."/>
            <person name="Sykes S."/>
            <person name="Wortman J."/>
            <person name="Nusbaum C."/>
            <person name="Birren B."/>
        </authorList>
    </citation>
    <scope>NUCLEOTIDE SEQUENCE [LARGE SCALE GENOMIC DNA]</scope>
    <source>
        <strain evidence="6 7">OT 569</strain>
    </source>
</reference>
<dbReference type="PROSITE" id="PS00211">
    <property type="entry name" value="ABC_TRANSPORTER_1"/>
    <property type="match status" value="1"/>
</dbReference>
<dbReference type="Pfam" id="PF00005">
    <property type="entry name" value="ABC_tran"/>
    <property type="match status" value="1"/>
</dbReference>
<evidence type="ECO:0000256" key="2">
    <source>
        <dbReference type="ARBA" id="ARBA00022448"/>
    </source>
</evidence>
<dbReference type="InterPro" id="IPR027417">
    <property type="entry name" value="P-loop_NTPase"/>
</dbReference>
<proteinExistence type="inferred from homology"/>
<name>M2Q014_9FIRM</name>
<keyword evidence="4" id="KW-0067">ATP-binding</keyword>
<evidence type="ECO:0000256" key="3">
    <source>
        <dbReference type="ARBA" id="ARBA00022741"/>
    </source>
</evidence>
<protein>
    <recommendedName>
        <fullName evidence="5">ABC transporter domain-containing protein</fullName>
    </recommendedName>
</protein>
<dbReference type="GO" id="GO:0005524">
    <property type="term" value="F:ATP binding"/>
    <property type="evidence" value="ECO:0007669"/>
    <property type="project" value="UniProtKB-KW"/>
</dbReference>
<gene>
    <name evidence="6" type="ORF">HMPREF9943_01396</name>
</gene>
<dbReference type="GO" id="GO:0016887">
    <property type="term" value="F:ATP hydrolysis activity"/>
    <property type="evidence" value="ECO:0007669"/>
    <property type="project" value="InterPro"/>
</dbReference>
<keyword evidence="2" id="KW-0813">Transport</keyword>
<evidence type="ECO:0000313" key="6">
    <source>
        <dbReference type="EMBL" id="EMD16275.1"/>
    </source>
</evidence>
<dbReference type="PANTHER" id="PTHR42734">
    <property type="entry name" value="METAL TRANSPORT SYSTEM ATP-BINDING PROTEIN TM_0124-RELATED"/>
    <property type="match status" value="1"/>
</dbReference>
<dbReference type="Gene3D" id="3.40.50.300">
    <property type="entry name" value="P-loop containing nucleotide triphosphate hydrolases"/>
    <property type="match status" value="1"/>
</dbReference>
<sequence>MSNALEINNLCFSYDLEPILNNLHLVIPENTFCAIVGENGAGKSTLLHLILGNLKYSRGEIRIFGDLIEKDNHYQDIAFISQHSVLGYKNFPTTIEETVKVHIRHLKVRQDASYFLDKVGLYKHRKKTLSSLSGGQLQRLGVLLALIKDARIIILDEPTTGIDVKFSCELFEMLKDLAKTKTVIMVTHQLSEALPYLDRVYEIKEGEIKDYV</sequence>
<comment type="similarity">
    <text evidence="1">Belongs to the ABC transporter superfamily.</text>
</comment>
<keyword evidence="7" id="KW-1185">Reference proteome</keyword>
<dbReference type="eggNOG" id="COG1121">
    <property type="taxonomic scope" value="Bacteria"/>
</dbReference>
<dbReference type="BioCyc" id="ECAT999415-HMP:GTTI-1437-MONOMER"/>
<dbReference type="InterPro" id="IPR050153">
    <property type="entry name" value="Metal_Ion_Import_ABC"/>
</dbReference>
<accession>M2Q014</accession>
<dbReference type="SMART" id="SM00382">
    <property type="entry name" value="AAA"/>
    <property type="match status" value="1"/>
</dbReference>
<comment type="caution">
    <text evidence="6">The sequence shown here is derived from an EMBL/GenBank/DDBJ whole genome shotgun (WGS) entry which is preliminary data.</text>
</comment>
<organism evidence="6 7">
    <name type="scientific">Eggerthia catenaformis OT 569 = DSM 20559</name>
    <dbReference type="NCBI Taxonomy" id="999415"/>
    <lineage>
        <taxon>Bacteria</taxon>
        <taxon>Bacillati</taxon>
        <taxon>Bacillota</taxon>
        <taxon>Erysipelotrichia</taxon>
        <taxon>Erysipelotrichales</taxon>
        <taxon>Coprobacillaceae</taxon>
        <taxon>Eggerthia</taxon>
    </lineage>
</organism>
<keyword evidence="3" id="KW-0547">Nucleotide-binding</keyword>
<dbReference type="EMBL" id="AGEJ01000022">
    <property type="protein sequence ID" value="EMD16275.1"/>
    <property type="molecule type" value="Genomic_DNA"/>
</dbReference>
<dbReference type="InterPro" id="IPR003439">
    <property type="entry name" value="ABC_transporter-like_ATP-bd"/>
</dbReference>
<dbReference type="PANTHER" id="PTHR42734:SF17">
    <property type="entry name" value="METAL TRANSPORT SYSTEM ATP-BINDING PROTEIN TM_0124-RELATED"/>
    <property type="match status" value="1"/>
</dbReference>
<dbReference type="InterPro" id="IPR003593">
    <property type="entry name" value="AAA+_ATPase"/>
</dbReference>
<dbReference type="PROSITE" id="PS50893">
    <property type="entry name" value="ABC_TRANSPORTER_2"/>
    <property type="match status" value="1"/>
</dbReference>
<dbReference type="AlphaFoldDB" id="M2Q014"/>
<feature type="domain" description="ABC transporter" evidence="5">
    <location>
        <begin position="5"/>
        <end position="212"/>
    </location>
</feature>